<evidence type="ECO:0000256" key="6">
    <source>
        <dbReference type="ARBA" id="ARBA00022634"/>
    </source>
</evidence>
<comment type="catalytic activity">
    <reaction evidence="12 13">
        <text>a 2'-deoxyribonucleoside 5'-diphosphate + [thioredoxin]-disulfide + H2O = a ribonucleoside 5'-diphosphate + [thioredoxin]-dithiol</text>
        <dbReference type="Rhea" id="RHEA:23252"/>
        <dbReference type="Rhea" id="RHEA-COMP:10698"/>
        <dbReference type="Rhea" id="RHEA-COMP:10700"/>
        <dbReference type="ChEBI" id="CHEBI:15377"/>
        <dbReference type="ChEBI" id="CHEBI:29950"/>
        <dbReference type="ChEBI" id="CHEBI:50058"/>
        <dbReference type="ChEBI" id="CHEBI:57930"/>
        <dbReference type="ChEBI" id="CHEBI:73316"/>
        <dbReference type="EC" id="1.17.4.1"/>
    </reaction>
</comment>
<dbReference type="InterPro" id="IPR024434">
    <property type="entry name" value="TSCPD_dom"/>
</dbReference>
<dbReference type="EMBL" id="PVTF01000024">
    <property type="protein sequence ID" value="PRY30349.1"/>
    <property type="molecule type" value="Genomic_DNA"/>
</dbReference>
<dbReference type="GO" id="GO:0000166">
    <property type="term" value="F:nucleotide binding"/>
    <property type="evidence" value="ECO:0007669"/>
    <property type="project" value="UniProtKB-KW"/>
</dbReference>
<keyword evidence="10 13" id="KW-0170">Cobalt</keyword>
<dbReference type="GO" id="GO:0050897">
    <property type="term" value="F:cobalt ion binding"/>
    <property type="evidence" value="ECO:0007669"/>
    <property type="project" value="InterPro"/>
</dbReference>
<reference evidence="18 19" key="1">
    <citation type="submission" date="2018-03" db="EMBL/GenBank/DDBJ databases">
        <title>Genomic Encyclopedia of Archaeal and Bacterial Type Strains, Phase II (KMG-II): from individual species to whole genera.</title>
        <authorList>
            <person name="Goeker M."/>
        </authorList>
    </citation>
    <scope>NUCLEOTIDE SEQUENCE [LARGE SCALE GENOMIC DNA]</scope>
    <source>
        <strain evidence="18 19">DSM 44720</strain>
    </source>
</reference>
<feature type="region of interest" description="Disordered" evidence="14">
    <location>
        <begin position="1"/>
        <end position="22"/>
    </location>
</feature>
<protein>
    <recommendedName>
        <fullName evidence="4 13">Vitamin B12-dependent ribonucleotide reductase</fullName>
        <ecNumber evidence="3 13">1.17.4.1</ecNumber>
    </recommendedName>
</protein>
<comment type="cofactor">
    <cofactor evidence="1 13">
        <name>adenosylcob(III)alamin</name>
        <dbReference type="ChEBI" id="CHEBI:18408"/>
    </cofactor>
</comment>
<keyword evidence="8 13" id="KW-0560">Oxidoreductase</keyword>
<feature type="domain" description="TSCPD" evidence="17">
    <location>
        <begin position="740"/>
        <end position="844"/>
    </location>
</feature>
<dbReference type="GO" id="GO:0071897">
    <property type="term" value="P:DNA biosynthetic process"/>
    <property type="evidence" value="ECO:0007669"/>
    <property type="project" value="UniProtKB-KW"/>
</dbReference>
<dbReference type="GO" id="GO:0004748">
    <property type="term" value="F:ribonucleoside-diphosphate reductase activity, thioredoxin disulfide as acceptor"/>
    <property type="evidence" value="ECO:0007669"/>
    <property type="project" value="UniProtKB-EC"/>
</dbReference>
<comment type="similarity">
    <text evidence="2 13">Belongs to the ribonucleoside diphosphate reductase class-2 family.</text>
</comment>
<gene>
    <name evidence="18" type="ORF">CLV43_12481</name>
</gene>
<dbReference type="RefSeq" id="WP_106196785.1">
    <property type="nucleotide sequence ID" value="NZ_PVTF01000024.1"/>
</dbReference>
<evidence type="ECO:0000256" key="1">
    <source>
        <dbReference type="ARBA" id="ARBA00001922"/>
    </source>
</evidence>
<evidence type="ECO:0000256" key="13">
    <source>
        <dbReference type="RuleBase" id="RU364064"/>
    </source>
</evidence>
<evidence type="ECO:0000259" key="17">
    <source>
        <dbReference type="Pfam" id="PF12637"/>
    </source>
</evidence>
<dbReference type="NCBIfam" id="NF005122">
    <property type="entry name" value="PRK06556.1"/>
    <property type="match status" value="1"/>
</dbReference>
<dbReference type="AlphaFoldDB" id="A0A2T0SAA0"/>
<evidence type="ECO:0000256" key="11">
    <source>
        <dbReference type="ARBA" id="ARBA00025437"/>
    </source>
</evidence>
<evidence type="ECO:0000313" key="19">
    <source>
        <dbReference type="Proteomes" id="UP000239494"/>
    </source>
</evidence>
<dbReference type="NCBIfam" id="TIGR02504">
    <property type="entry name" value="NrdJ_Z"/>
    <property type="match status" value="1"/>
</dbReference>
<evidence type="ECO:0000256" key="2">
    <source>
        <dbReference type="ARBA" id="ARBA00007405"/>
    </source>
</evidence>
<evidence type="ECO:0000256" key="10">
    <source>
        <dbReference type="ARBA" id="ARBA00023285"/>
    </source>
</evidence>
<feature type="domain" description="Ribonucleotide reductase large subunit C-terminal" evidence="15">
    <location>
        <begin position="161"/>
        <end position="696"/>
    </location>
</feature>
<comment type="caution">
    <text evidence="18">The sequence shown here is derived from an EMBL/GenBank/DDBJ whole genome shotgun (WGS) entry which is preliminary data.</text>
</comment>
<keyword evidence="6 13" id="KW-0237">DNA synthesis</keyword>
<dbReference type="OrthoDB" id="9762933at2"/>
<evidence type="ECO:0000256" key="4">
    <source>
        <dbReference type="ARBA" id="ARBA00014409"/>
    </source>
</evidence>
<dbReference type="PRINTS" id="PR01183">
    <property type="entry name" value="RIBORDTASEM1"/>
</dbReference>
<dbReference type="EC" id="1.17.4.1" evidence="3 13"/>
<evidence type="ECO:0000313" key="18">
    <source>
        <dbReference type="EMBL" id="PRY30349.1"/>
    </source>
</evidence>
<dbReference type="Pfam" id="PF12637">
    <property type="entry name" value="TSCPD"/>
    <property type="match status" value="1"/>
</dbReference>
<accession>A0A2T0SAA0</accession>
<comment type="function">
    <text evidence="11 13">Catalyzes the reduction of ribonucleotides to deoxyribonucleotides. May function to provide a pool of deoxyribonucleotide precursors for DNA repair during oxygen limitation and/or for immediate growth after restoration of oxygen.</text>
</comment>
<keyword evidence="7 13" id="KW-0547">Nucleotide-binding</keyword>
<dbReference type="SUPFAM" id="SSF51998">
    <property type="entry name" value="PFL-like glycyl radical enzymes"/>
    <property type="match status" value="1"/>
</dbReference>
<dbReference type="InterPro" id="IPR013344">
    <property type="entry name" value="RNR_NrdJ/NrdZ"/>
</dbReference>
<dbReference type="Pfam" id="PF02867">
    <property type="entry name" value="Ribonuc_red_lgC"/>
    <property type="match status" value="1"/>
</dbReference>
<sequence length="948" mass="102473">MTETVSGAGKKTAARNGSGDKRGAALKVRRVYTTEGKHPYDEVTWEHRDVVMTNWRDGTVNFEQRGVEFPASWSLNSTNIVTSKYFRGAVGSPQRETSLRQLIDRVVKTYVAAGVKHGYFATEADSVVFEHELTYMLLHQVFSFNSPVWFNVGTSSPQQVSACFILAVDDTMESILNWYREEGLIFKGGSGAGLNLSRIRSSKELLSSGGTASGPVSFMRGADASAGTIKSGGATRRAAKMVVLDVDHPDVEEFIETKAREEEKIRVLRDGGFDMDLGGKDIVSVQYQNANNSIRVSDEFMNAVESGGQFGLRARQTGEVIEKVDAKDLFRKLAKAAWECADPGIQYDGTINDWHTCPESGRITASNPCSEYMHLDNSSCNLASLNLMKFLREDGTFDAGTFAQAVEVVITAMDISICFADFPTEPIGDTTRKFRQLGIGYANLGALLMATGHAYDSEGGRSLAASITSLMNGVAYRRSAELAGMVGAYEGYARNADAHKRVIRKHAAANDSIRTLGVNDGAVHKVATRAWQEAIEIGARNGWRNAQASVLAPTGTIGLMMDCDTTGIEPDLALIKFKKLVGGGSMQIVNQTVPRALSALGYQDEQVEAIVEHIAEHGNVVDAPSLRPEHYEVFDCAMGERSIAPMGHVRMMAAVQPFISGAISKTVNMPENATIEDVEEIYFQGWKMGIKALAIYRDNCKVGQPLSAGKGANTGGEATSSAAPKVETVVEYRPVRKRLPKKRPSQTVSFTVGGAEGYLHAGSYPDDGLGEIFVKLGKQGSTLAGVMDAFSMSISVGLQYGIPLEFYISKFQNLRFEPAGMTDDPDVRIATSVLDYLFRRLALDYLPYEKRSQLGIFTADERTATVANEYGGGADVDIVGLQTSVDASPAKETKPSKQDVRVGSSTELLELHLGTTADAPLCMTCGTKMRPAGSCYLCEGCGSTSGCS</sequence>
<keyword evidence="19" id="KW-1185">Reference proteome</keyword>
<keyword evidence="5 13" id="KW-0846">Cobalamin</keyword>
<evidence type="ECO:0000256" key="12">
    <source>
        <dbReference type="ARBA" id="ARBA00047754"/>
    </source>
</evidence>
<evidence type="ECO:0000256" key="7">
    <source>
        <dbReference type="ARBA" id="ARBA00022741"/>
    </source>
</evidence>
<dbReference type="PANTHER" id="PTHR43371">
    <property type="entry name" value="VITAMIN B12-DEPENDENT RIBONUCLEOTIDE REDUCTASE"/>
    <property type="match status" value="1"/>
</dbReference>
<feature type="domain" description="Ribonucleotide reductase class II vitamin B12-dependent N-terminal" evidence="16">
    <location>
        <begin position="50"/>
        <end position="140"/>
    </location>
</feature>
<dbReference type="InterPro" id="IPR013678">
    <property type="entry name" value="RNR_2_N"/>
</dbReference>
<evidence type="ECO:0000256" key="8">
    <source>
        <dbReference type="ARBA" id="ARBA00023002"/>
    </source>
</evidence>
<keyword evidence="9" id="KW-1015">Disulfide bond</keyword>
<dbReference type="InterPro" id="IPR050862">
    <property type="entry name" value="RdRp_reductase_class-2"/>
</dbReference>
<dbReference type="Gene3D" id="3.20.70.20">
    <property type="match status" value="1"/>
</dbReference>
<dbReference type="InterPro" id="IPR000788">
    <property type="entry name" value="RNR_lg_C"/>
</dbReference>
<dbReference type="Proteomes" id="UP000239494">
    <property type="component" value="Unassembled WGS sequence"/>
</dbReference>
<evidence type="ECO:0000259" key="15">
    <source>
        <dbReference type="Pfam" id="PF02867"/>
    </source>
</evidence>
<evidence type="ECO:0000256" key="5">
    <source>
        <dbReference type="ARBA" id="ARBA00022628"/>
    </source>
</evidence>
<dbReference type="PANTHER" id="PTHR43371:SF1">
    <property type="entry name" value="RIBONUCLEOSIDE-DIPHOSPHATE REDUCTASE"/>
    <property type="match status" value="1"/>
</dbReference>
<dbReference type="GO" id="GO:0031419">
    <property type="term" value="F:cobalamin binding"/>
    <property type="evidence" value="ECO:0007669"/>
    <property type="project" value="UniProtKB-KW"/>
</dbReference>
<dbReference type="Pfam" id="PF08471">
    <property type="entry name" value="Ribonuc_red_2_N"/>
    <property type="match status" value="1"/>
</dbReference>
<evidence type="ECO:0000256" key="14">
    <source>
        <dbReference type="SAM" id="MobiDB-lite"/>
    </source>
</evidence>
<evidence type="ECO:0000256" key="3">
    <source>
        <dbReference type="ARBA" id="ARBA00012274"/>
    </source>
</evidence>
<name>A0A2T0SAA0_9PSEU</name>
<evidence type="ECO:0000256" key="9">
    <source>
        <dbReference type="ARBA" id="ARBA00023157"/>
    </source>
</evidence>
<dbReference type="FunFam" id="3.20.70.20:FF:000007">
    <property type="entry name" value="Vitamin B12-dependent ribonucleotide reductase"/>
    <property type="match status" value="1"/>
</dbReference>
<evidence type="ECO:0000259" key="16">
    <source>
        <dbReference type="Pfam" id="PF08471"/>
    </source>
</evidence>
<proteinExistence type="inferred from homology"/>
<dbReference type="CDD" id="cd02888">
    <property type="entry name" value="RNR_II_dimer"/>
    <property type="match status" value="1"/>
</dbReference>
<organism evidence="18 19">
    <name type="scientific">Umezawaea tangerina</name>
    <dbReference type="NCBI Taxonomy" id="84725"/>
    <lineage>
        <taxon>Bacteria</taxon>
        <taxon>Bacillati</taxon>
        <taxon>Actinomycetota</taxon>
        <taxon>Actinomycetes</taxon>
        <taxon>Pseudonocardiales</taxon>
        <taxon>Pseudonocardiaceae</taxon>
        <taxon>Umezawaea</taxon>
    </lineage>
</organism>